<evidence type="ECO:0000256" key="3">
    <source>
        <dbReference type="ARBA" id="ARBA00022741"/>
    </source>
</evidence>
<comment type="caution">
    <text evidence="11">The sequence shown here is derived from an EMBL/GenBank/DDBJ whole genome shotgun (WGS) entry which is preliminary data.</text>
</comment>
<dbReference type="CDD" id="cd00198">
    <property type="entry name" value="vWFA"/>
    <property type="match status" value="1"/>
</dbReference>
<dbReference type="InterPro" id="IPR011009">
    <property type="entry name" value="Kinase-like_dom_sf"/>
</dbReference>
<feature type="compositionally biased region" description="Polar residues" evidence="7">
    <location>
        <begin position="200"/>
        <end position="219"/>
    </location>
</feature>
<dbReference type="Pfam" id="PF02816">
    <property type="entry name" value="Alpha_kinase"/>
    <property type="match status" value="1"/>
</dbReference>
<dbReference type="GO" id="GO:0005524">
    <property type="term" value="F:ATP binding"/>
    <property type="evidence" value="ECO:0007669"/>
    <property type="project" value="UniProtKB-KW"/>
</dbReference>
<feature type="coiled-coil region" evidence="6">
    <location>
        <begin position="1704"/>
        <end position="1784"/>
    </location>
</feature>
<dbReference type="EMBL" id="BRXZ01000110">
    <property type="protein sequence ID" value="GMI05332.1"/>
    <property type="molecule type" value="Genomic_DNA"/>
</dbReference>
<dbReference type="GO" id="GO:0004674">
    <property type="term" value="F:protein serine/threonine kinase activity"/>
    <property type="evidence" value="ECO:0007669"/>
    <property type="project" value="UniProtKB-KW"/>
</dbReference>
<dbReference type="Gene3D" id="3.40.50.410">
    <property type="entry name" value="von Willebrand factor, type A domain"/>
    <property type="match status" value="1"/>
</dbReference>
<feature type="domain" description="PABC" evidence="10">
    <location>
        <begin position="1854"/>
        <end position="1937"/>
    </location>
</feature>
<feature type="compositionally biased region" description="Low complexity" evidence="7">
    <location>
        <begin position="170"/>
        <end position="189"/>
    </location>
</feature>
<evidence type="ECO:0000256" key="2">
    <source>
        <dbReference type="ARBA" id="ARBA00022679"/>
    </source>
</evidence>
<dbReference type="Pfam" id="PF00658">
    <property type="entry name" value="MLLE"/>
    <property type="match status" value="1"/>
</dbReference>
<dbReference type="GO" id="GO:0003723">
    <property type="term" value="F:RNA binding"/>
    <property type="evidence" value="ECO:0007669"/>
    <property type="project" value="InterPro"/>
</dbReference>
<keyword evidence="3" id="KW-0547">Nucleotide-binding</keyword>
<feature type="region of interest" description="Disordered" evidence="7">
    <location>
        <begin position="1208"/>
        <end position="1240"/>
    </location>
</feature>
<dbReference type="SUPFAM" id="SSF63570">
    <property type="entry name" value="PABC (PABP) domain"/>
    <property type="match status" value="1"/>
</dbReference>
<proteinExistence type="predicted"/>
<name>A0A9W7CEX7_9STRA</name>
<dbReference type="SUPFAM" id="SSF53300">
    <property type="entry name" value="vWA-like"/>
    <property type="match status" value="1"/>
</dbReference>
<dbReference type="Gene3D" id="1.10.1900.10">
    <property type="entry name" value="c-terminal domain of poly(a) binding protein"/>
    <property type="match status" value="1"/>
</dbReference>
<feature type="compositionally biased region" description="Polar residues" evidence="7">
    <location>
        <begin position="1225"/>
        <end position="1234"/>
    </location>
</feature>
<evidence type="ECO:0000259" key="10">
    <source>
        <dbReference type="PROSITE" id="PS51309"/>
    </source>
</evidence>
<keyword evidence="1" id="KW-0723">Serine/threonine-protein kinase</keyword>
<dbReference type="InterPro" id="IPR051852">
    <property type="entry name" value="Alpha-type_PK"/>
</dbReference>
<feature type="domain" description="DCD" evidence="9">
    <location>
        <begin position="303"/>
        <end position="430"/>
    </location>
</feature>
<dbReference type="PROSITE" id="PS51158">
    <property type="entry name" value="ALPHA_KINASE"/>
    <property type="match status" value="1"/>
</dbReference>
<keyword evidence="4" id="KW-0418">Kinase</keyword>
<evidence type="ECO:0000259" key="8">
    <source>
        <dbReference type="PROSITE" id="PS51158"/>
    </source>
</evidence>
<dbReference type="SUPFAM" id="SSF56112">
    <property type="entry name" value="Protein kinase-like (PK-like)"/>
    <property type="match status" value="1"/>
</dbReference>
<feature type="region of interest" description="Disordered" evidence="7">
    <location>
        <begin position="129"/>
        <end position="246"/>
    </location>
</feature>
<evidence type="ECO:0008006" key="13">
    <source>
        <dbReference type="Google" id="ProtNLM"/>
    </source>
</evidence>
<dbReference type="InterPro" id="IPR036465">
    <property type="entry name" value="vWFA_dom_sf"/>
</dbReference>
<dbReference type="CDD" id="cd22249">
    <property type="entry name" value="UDM1_RNF168_RNF169-like"/>
    <property type="match status" value="1"/>
</dbReference>
<keyword evidence="5" id="KW-0067">ATP-binding</keyword>
<sequence>MADPAFVYLCNDKTELVCLENKVFGGSDAYPDLRAGHILYLMNFQSKTLKGPYCAETSVGLIDRSLFGKMFLKQVRIKKLLDDYDVVKMDSTDRKVFAILKGRGGRLSPDKAEKLFNLFFERLGDAVPATRDPEPSSWGALKEDMAKPYRPPPESQRDSHGSREPSVTMSSLSQSSTQSSLQSSLLSTSGLHIGDEVPNTKYSDTPTELVSSLVDNQHSLQRKKERKCTNNEVKKIRKSGKKTRAKNDPITGALRWKYQYEFPNKRVGAVIVDGNDRAMKTVLWEGEFRGGILANKSMKADDSLPVGYVFVVDTASERAYNKNLTFGVKKFHEDDYDGIKPGHFGYIYNYERYALSGPYKCTTKLKPNLMKPTGVFKKNPLQLRVEMIGAPPAPELELRTALTYMNQGAGLVQGEAQSKKIKRGMIGEGAHQKLHDMLVEFGRIEGSAMRLNAKLDAKETLARRDQASKARAAEERLEKVRVEKEATRAKEEAAKAKRAEEEAKVLNDLNEARKKWKIEGLPPLNACPLEQFVQLVAENPTSVQTLTLKTVEFYVAVLDGIVKGEKSVRGELRRQCKKRLRAKVPYDHESPVFEADQERMSAKKAEMKDAGINSEQTKTIQWESVEATSSPTNSVPPPPPPLREQVMSPTNKIPTNSLTFNQRKQRLKRPVGEEELGYWEELQSTYRATGDCLVHYIFVIDASKSMDSCDCVWEASEDPFLSKITNNIYRPGSKISRLESARNSILSFVYDKLNDEFDHFETQFCSVIVFEAGTARTIISDAHVASSVTFNMVLEKVNKNKGGSGDYLPAFEMISSLVKRMRGSNVGLYFLSDGAPSDRIEPGEGSVAKRQYELISDYVKGMAEVFGPRLTYSLNLLGDTSIGTLNWLRSQRRNLIKLGGDDLEDALKELELREDEEISVVERIDKELSSYRCTGLMSAVSASSASMSASMTSFSKLTEVKDDAKTAPSTKAEKIIRWEKKDGNVWAHTEEQWEYFKIDDVDLYRYNPNSDTFSLDAESSSLWPKATHVGWKKAVWSQGAERNVHRVMEVTGKYLINEFAPEAFVRYEESPTRLVAKESRNTGPDMHLETLEYVQDFVRTQSRAGTLASEFVKVLDGDASLADVPRLHYLEAFTFKFGNRTILVEEFIVERYKKWILNVGRGEKNKGKGGLEKYKERLEAKNPAMPLKASPAINRGTMFSLGHIIEEGDEDEEDSSSDESDDTTRAPSAPTTGNDNREPEDVLSTFMHWTYLHTGKVELVCDIQGGFSESSNLFHLTDPAIHHSSKKNKRGRTDHGNKGIRSVMDAHQCNWLCRHLHLPEYFELKGRKIVFLAEDLDQQRKKDTRYRESYLTTEVTVRVKCKELGAKYVEGGEPTEGITDYVVVSKAVPASEQNPCYRYIHLHDFNTFHRKEMEALKVAQSEKDERNFVAGIAEKRQHLIRQISDLLLLTNITDMDDAEKCRFREWLVRVTAEAVPGLLERLLLEHRFKKLRKADEGLEFEKWVESTESRVREIEEAWKDVLGDSYNPKVAPKKIHEGQSVEGTRWRKCTDPKDKESWPFFVHELTGEKTDIPPAELPRDEGVLDSLRGATIDNWTLYEVRRKKKLEEEVKRFGKGQAKFDIEVVAYYRNEKTNARTTEQPRGFRAAFRGKDEQKVKRTLAKAENSKGPEKGRTLVVEFTEKCVFARGAVTKRDLFVTLLQRVKDTLERNNSAENAAVHKANKQAKEKMEREKRNIAAKQAKKRQERLKQEKELTKQLELTEKREKMEKRLRDKKEEEATKKLEKWKGKHYKGQLKADNKQLCFCSVEKYLDDTAKLYKNCCYGKEKPGMVETIKKNVVDYLLPQKRLVAELQQKPITLQDLDEATQSDRRNIIAKSLFPLVLASPRIKLDRKEATMITNMLMNQMDNKSIIRVLCFPEILNSSIKDIFQAAEREERAQRAGDLDWFGGID</sequence>
<feature type="coiled-coil region" evidence="6">
    <location>
        <begin position="463"/>
        <end position="519"/>
    </location>
</feature>
<feature type="compositionally biased region" description="Polar residues" evidence="7">
    <location>
        <begin position="647"/>
        <end position="656"/>
    </location>
</feature>
<evidence type="ECO:0000259" key="9">
    <source>
        <dbReference type="PROSITE" id="PS51222"/>
    </source>
</evidence>
<evidence type="ECO:0000256" key="4">
    <source>
        <dbReference type="ARBA" id="ARBA00022777"/>
    </source>
</evidence>
<dbReference type="InterPro" id="IPR036053">
    <property type="entry name" value="PABP-dom"/>
</dbReference>
<keyword evidence="6" id="KW-0175">Coiled coil</keyword>
<dbReference type="Gene3D" id="3.20.200.10">
    <property type="entry name" value="MHCK/EF2 kinase"/>
    <property type="match status" value="1"/>
</dbReference>
<feature type="compositionally biased region" description="Acidic residues" evidence="7">
    <location>
        <begin position="1208"/>
        <end position="1221"/>
    </location>
</feature>
<dbReference type="PROSITE" id="PS51222">
    <property type="entry name" value="DCD"/>
    <property type="match status" value="1"/>
</dbReference>
<feature type="region of interest" description="Disordered" evidence="7">
    <location>
        <begin position="626"/>
        <end position="656"/>
    </location>
</feature>
<accession>A0A9W7CEX7</accession>
<evidence type="ECO:0000256" key="5">
    <source>
        <dbReference type="ARBA" id="ARBA00022840"/>
    </source>
</evidence>
<dbReference type="OrthoDB" id="301415at2759"/>
<evidence type="ECO:0000256" key="1">
    <source>
        <dbReference type="ARBA" id="ARBA00022527"/>
    </source>
</evidence>
<dbReference type="InterPro" id="IPR013989">
    <property type="entry name" value="Dev_and_cell_death_domain"/>
</dbReference>
<dbReference type="InterPro" id="IPR002004">
    <property type="entry name" value="PABP_HYD_C"/>
</dbReference>
<keyword evidence="12" id="KW-1185">Reference proteome</keyword>
<evidence type="ECO:0000313" key="11">
    <source>
        <dbReference type="EMBL" id="GMI05332.1"/>
    </source>
</evidence>
<dbReference type="Proteomes" id="UP001165082">
    <property type="component" value="Unassembled WGS sequence"/>
</dbReference>
<evidence type="ECO:0000313" key="12">
    <source>
        <dbReference type="Proteomes" id="UP001165082"/>
    </source>
</evidence>
<dbReference type="InterPro" id="IPR004166">
    <property type="entry name" value="a-kinase_dom"/>
</dbReference>
<evidence type="ECO:0000256" key="7">
    <source>
        <dbReference type="SAM" id="MobiDB-lite"/>
    </source>
</evidence>
<feature type="compositionally biased region" description="Basic residues" evidence="7">
    <location>
        <begin position="235"/>
        <end position="244"/>
    </location>
</feature>
<gene>
    <name evidence="11" type="ORF">TrRE_jg6395</name>
</gene>
<keyword evidence="2" id="KW-0808">Transferase</keyword>
<dbReference type="PROSITE" id="PS51309">
    <property type="entry name" value="PABC"/>
    <property type="match status" value="1"/>
</dbReference>
<evidence type="ECO:0000256" key="6">
    <source>
        <dbReference type="SAM" id="Coils"/>
    </source>
</evidence>
<reference evidence="11" key="1">
    <citation type="submission" date="2022-07" db="EMBL/GenBank/DDBJ databases">
        <title>Genome analysis of Parmales, a sister group of diatoms, reveals the evolutionary specialization of diatoms from phago-mixotrophs to photoautotrophs.</title>
        <authorList>
            <person name="Ban H."/>
            <person name="Sato S."/>
            <person name="Yoshikawa S."/>
            <person name="Kazumasa Y."/>
            <person name="Nakamura Y."/>
            <person name="Ichinomiya M."/>
            <person name="Saitoh K."/>
            <person name="Sato N."/>
            <person name="Blanc-Mathieu R."/>
            <person name="Endo H."/>
            <person name="Kuwata A."/>
            <person name="Ogata H."/>
        </authorList>
    </citation>
    <scope>NUCLEOTIDE SEQUENCE</scope>
</reference>
<feature type="domain" description="Alpha-type protein kinase" evidence="8">
    <location>
        <begin position="1005"/>
        <end position="1321"/>
    </location>
</feature>
<dbReference type="SMART" id="SM00811">
    <property type="entry name" value="Alpha_kinase"/>
    <property type="match status" value="1"/>
</dbReference>
<dbReference type="PANTHER" id="PTHR45992">
    <property type="entry name" value="EUKARYOTIC ELONGATION FACTOR 2 KINASE-RELATED"/>
    <property type="match status" value="1"/>
</dbReference>
<organism evidence="11 12">
    <name type="scientific">Triparma retinervis</name>
    <dbReference type="NCBI Taxonomy" id="2557542"/>
    <lineage>
        <taxon>Eukaryota</taxon>
        <taxon>Sar</taxon>
        <taxon>Stramenopiles</taxon>
        <taxon>Ochrophyta</taxon>
        <taxon>Bolidophyceae</taxon>
        <taxon>Parmales</taxon>
        <taxon>Triparmaceae</taxon>
        <taxon>Triparma</taxon>
    </lineage>
</organism>
<dbReference type="PANTHER" id="PTHR45992:SF11">
    <property type="entry name" value="ALPHA-TYPE PROTEIN KINASE DOMAIN-CONTAINING PROTEIN"/>
    <property type="match status" value="1"/>
</dbReference>
<protein>
    <recommendedName>
        <fullName evidence="13">Alpha-type protein kinase domain-containing protein</fullName>
    </recommendedName>
</protein>